<evidence type="ECO:0000259" key="16">
    <source>
        <dbReference type="Pfam" id="PF00899"/>
    </source>
</evidence>
<dbReference type="Gene3D" id="3.50.50.80">
    <property type="entry name" value="Ubiquitin-activating enzyme E1, inactive adenylation domain, subdomain 1"/>
    <property type="match status" value="1"/>
</dbReference>
<feature type="binding site" evidence="14">
    <location>
        <position position="444"/>
    </location>
    <ligand>
        <name>Zn(2+)</name>
        <dbReference type="ChEBI" id="CHEBI:29105"/>
    </ligand>
</feature>
<dbReference type="InParanoid" id="D3B2S4"/>
<keyword evidence="9 11" id="KW-0067">ATP-binding</keyword>
<evidence type="ECO:0000256" key="4">
    <source>
        <dbReference type="ARBA" id="ARBA00022679"/>
    </source>
</evidence>
<dbReference type="GO" id="GO:0046872">
    <property type="term" value="F:metal ion binding"/>
    <property type="evidence" value="ECO:0007669"/>
    <property type="project" value="UniProtKB-KW"/>
</dbReference>
<keyword evidence="6 11" id="KW-0547">Nucleotide-binding</keyword>
<dbReference type="FunCoup" id="D3B2S4">
    <property type="interactions" value="1270"/>
</dbReference>
<feature type="region of interest" description="Disordered" evidence="15">
    <location>
        <begin position="282"/>
        <end position="308"/>
    </location>
</feature>
<dbReference type="AlphaFoldDB" id="D3B2S4"/>
<dbReference type="SUPFAM" id="SSF69572">
    <property type="entry name" value="Activating enzymes of the ubiquitin-like proteins"/>
    <property type="match status" value="1"/>
</dbReference>
<feature type="binding site" evidence="14">
    <location>
        <position position="441"/>
    </location>
    <ligand>
        <name>Zn(2+)</name>
        <dbReference type="ChEBI" id="CHEBI:29105"/>
    </ligand>
</feature>
<dbReference type="EMBL" id="ADBJ01000010">
    <property type="protein sequence ID" value="EFA83622.1"/>
    <property type="molecule type" value="Genomic_DNA"/>
</dbReference>
<feature type="binding site" evidence="13">
    <location>
        <begin position="62"/>
        <end position="65"/>
    </location>
    <ligand>
        <name>ATP</name>
        <dbReference type="ChEBI" id="CHEBI:30616"/>
    </ligand>
</feature>
<evidence type="ECO:0000256" key="15">
    <source>
        <dbReference type="SAM" id="MobiDB-lite"/>
    </source>
</evidence>
<comment type="subcellular location">
    <subcellularLocation>
        <location evidence="1">Nucleus</location>
    </subcellularLocation>
</comment>
<dbReference type="InterPro" id="IPR023318">
    <property type="entry name" value="Ub_act_enz_dom_a_sf"/>
</dbReference>
<evidence type="ECO:0000256" key="10">
    <source>
        <dbReference type="ARBA" id="ARBA00023242"/>
    </source>
</evidence>
<proteinExistence type="inferred from homology"/>
<reference evidence="18 19" key="1">
    <citation type="journal article" date="2011" name="Genome Res.">
        <title>Phylogeny-wide analysis of social amoeba genomes highlights ancient origins for complex intercellular communication.</title>
        <authorList>
            <person name="Heidel A.J."/>
            <person name="Lawal H.M."/>
            <person name="Felder M."/>
            <person name="Schilde C."/>
            <person name="Helps N.R."/>
            <person name="Tunggal B."/>
            <person name="Rivero F."/>
            <person name="John U."/>
            <person name="Schleicher M."/>
            <person name="Eichinger L."/>
            <person name="Platzer M."/>
            <person name="Noegel A.A."/>
            <person name="Schaap P."/>
            <person name="Gloeckner G."/>
        </authorList>
    </citation>
    <scope>NUCLEOTIDE SEQUENCE [LARGE SCALE GENOMIC DNA]</scope>
    <source>
        <strain evidence="19">ATCC 26659 / Pp 5 / PN500</strain>
    </source>
</reference>
<dbReference type="GO" id="GO:0005524">
    <property type="term" value="F:ATP binding"/>
    <property type="evidence" value="ECO:0007669"/>
    <property type="project" value="UniProtKB-UniRule"/>
</dbReference>
<feature type="binding site" evidence="13">
    <location>
        <position position="54"/>
    </location>
    <ligand>
        <name>ATP</name>
        <dbReference type="ChEBI" id="CHEBI:30616"/>
    </ligand>
</feature>
<dbReference type="InterPro" id="IPR035985">
    <property type="entry name" value="Ubiquitin-activating_enz"/>
</dbReference>
<dbReference type="PANTHER" id="PTHR10953:SF5">
    <property type="entry name" value="SUMO-ACTIVATING ENZYME SUBUNIT 2"/>
    <property type="match status" value="1"/>
</dbReference>
<evidence type="ECO:0000256" key="14">
    <source>
        <dbReference type="PIRSR" id="PIRSR039133-3"/>
    </source>
</evidence>
<keyword evidence="19" id="KW-1185">Reference proteome</keyword>
<dbReference type="InterPro" id="IPR000594">
    <property type="entry name" value="ThiF_NAD_FAD-bd"/>
</dbReference>
<feature type="binding site" evidence="13">
    <location>
        <begin position="30"/>
        <end position="35"/>
    </location>
    <ligand>
        <name>ATP</name>
        <dbReference type="ChEBI" id="CHEBI:30616"/>
    </ligand>
</feature>
<dbReference type="Proteomes" id="UP000001396">
    <property type="component" value="Unassembled WGS sequence"/>
</dbReference>
<dbReference type="PANTHER" id="PTHR10953">
    <property type="entry name" value="UBIQUITIN-ACTIVATING ENZYME E1"/>
    <property type="match status" value="1"/>
</dbReference>
<comment type="pathway">
    <text evidence="2 11">Protein modification; protein sumoylation.</text>
</comment>
<evidence type="ECO:0000256" key="3">
    <source>
        <dbReference type="ARBA" id="ARBA00005673"/>
    </source>
</evidence>
<evidence type="ECO:0000256" key="5">
    <source>
        <dbReference type="ARBA" id="ARBA00022723"/>
    </source>
</evidence>
<comment type="subunit">
    <text evidence="11">Heterodimer.</text>
</comment>
<evidence type="ECO:0000256" key="7">
    <source>
        <dbReference type="ARBA" id="ARBA00022786"/>
    </source>
</evidence>
<dbReference type="GO" id="GO:0019948">
    <property type="term" value="F:SUMO activating enzyme activity"/>
    <property type="evidence" value="ECO:0007669"/>
    <property type="project" value="UniProtKB-UniRule"/>
</dbReference>
<dbReference type="OMA" id="TPSEHIH"/>
<evidence type="ECO:0000313" key="18">
    <source>
        <dbReference type="EMBL" id="EFA83622.1"/>
    </source>
</evidence>
<evidence type="ECO:0000256" key="9">
    <source>
        <dbReference type="ARBA" id="ARBA00022840"/>
    </source>
</evidence>
<keyword evidence="7 11" id="KW-0833">Ubl conjugation pathway</keyword>
<dbReference type="PIRSF" id="PIRSF039133">
    <property type="entry name" value="SUMO_E1B"/>
    <property type="match status" value="1"/>
</dbReference>
<feature type="compositionally biased region" description="Acidic residues" evidence="15">
    <location>
        <begin position="576"/>
        <end position="585"/>
    </location>
</feature>
<evidence type="ECO:0000313" key="19">
    <source>
        <dbReference type="Proteomes" id="UP000001396"/>
    </source>
</evidence>
<evidence type="ECO:0000256" key="11">
    <source>
        <dbReference type="PIRNR" id="PIRNR039133"/>
    </source>
</evidence>
<evidence type="ECO:0000259" key="17">
    <source>
        <dbReference type="Pfam" id="PF14732"/>
    </source>
</evidence>
<sequence length="627" mass="70788">MTDNKFQNIIDTLGIDTFEKIRSAKVLVVGAGGIGCELLKNLVLSGFRDIHIIDLDTIDLSNLNRQFLFRKHHIGMSKAKIARESVLKYCNNSDDIKIVAHHADIKTHEFGPNYFKQFNLVMNALDNLSARRHVNRICLSVDIPLIESGTAGFLGQVSVIRKGVTECFECIPKVPPKEFAVCTIRSNPSAPIHCIVWAKMLFGRLFGLADDSNAVTDMDDNIVEGDKDDTDNVIRDELLPLAKQKSYEQWVFHKVFYTDIDRLARMTELWKEKKPPRPLVYDELFSPDGQQTTTTTTTTSNGINSSSGRGLKDQVVMSFQENINMFVESIRKLQVQNEQNGALTWDKDDNLALNFVVSASNIRSHIFNIPLKSKFDIKAMAGNIIPAIATTNAIISGLIVLEAFKVLNNEFDKCKSTYLLKQPSGKRLLLPIDPEKPKSDCYVCSQNFITLKINTKTTTLSQLLNDVLKKNLSFHDPILTVGASLLYEGGDEDLSKEEIEERNKLEQKIIADYKMPDNTILNVEDYLQNFKVSILIIHCETFDEDGKWFDISGKQKDQSTNNNNNHDSNNNNNNNTEDDLDDLEIIENPVDMQIDASSDKSTAKRKEIESETSDSTKKHKLNENNEQ</sequence>
<dbReference type="UniPathway" id="UPA00886"/>
<dbReference type="GO" id="GO:0005737">
    <property type="term" value="C:cytoplasm"/>
    <property type="evidence" value="ECO:0007669"/>
    <property type="project" value="TreeGrafter"/>
</dbReference>
<dbReference type="Gene3D" id="3.10.290.20">
    <property type="entry name" value="Ubiquitin-like 2 activating enzyme e1b. Chain: B, domain 3"/>
    <property type="match status" value="1"/>
</dbReference>
<dbReference type="InterPro" id="IPR028077">
    <property type="entry name" value="UAE_UbL_dom"/>
</dbReference>
<dbReference type="InterPro" id="IPR045886">
    <property type="entry name" value="ThiF/MoeB/HesA"/>
</dbReference>
<dbReference type="GO" id="GO:0016925">
    <property type="term" value="P:protein sumoylation"/>
    <property type="evidence" value="ECO:0007669"/>
    <property type="project" value="UniProtKB-UniRule"/>
</dbReference>
<dbReference type="Pfam" id="PF00899">
    <property type="entry name" value="ThiF"/>
    <property type="match status" value="1"/>
</dbReference>
<organism evidence="18 19">
    <name type="scientific">Heterostelium pallidum (strain ATCC 26659 / Pp 5 / PN500)</name>
    <name type="common">Cellular slime mold</name>
    <name type="synonym">Polysphondylium pallidum</name>
    <dbReference type="NCBI Taxonomy" id="670386"/>
    <lineage>
        <taxon>Eukaryota</taxon>
        <taxon>Amoebozoa</taxon>
        <taxon>Evosea</taxon>
        <taxon>Eumycetozoa</taxon>
        <taxon>Dictyostelia</taxon>
        <taxon>Acytosteliales</taxon>
        <taxon>Acytosteliaceae</taxon>
        <taxon>Heterostelium</taxon>
    </lineage>
</organism>
<keyword evidence="5 11" id="KW-0479">Metal-binding</keyword>
<accession>D3B2S4</accession>
<comment type="similarity">
    <text evidence="3 11">Belongs to the ubiquitin-activating E1 family.</text>
</comment>
<feature type="domain" description="THIF-type NAD/FAD binding fold" evidence="16">
    <location>
        <begin position="11"/>
        <end position="424"/>
    </location>
</feature>
<gene>
    <name evidence="18" type="primary">uba2</name>
    <name evidence="18" type="ORF">PPL_02688</name>
</gene>
<feature type="compositionally biased region" description="Basic and acidic residues" evidence="15">
    <location>
        <begin position="597"/>
        <end position="609"/>
    </location>
</feature>
<keyword evidence="8 11" id="KW-0862">Zinc</keyword>
<keyword evidence="4" id="KW-0808">Transferase</keyword>
<evidence type="ECO:0000256" key="8">
    <source>
        <dbReference type="ARBA" id="ARBA00022833"/>
    </source>
</evidence>
<evidence type="ECO:0000256" key="6">
    <source>
        <dbReference type="ARBA" id="ARBA00022741"/>
    </source>
</evidence>
<feature type="compositionally biased region" description="Low complexity" evidence="15">
    <location>
        <begin position="559"/>
        <end position="575"/>
    </location>
</feature>
<dbReference type="InterPro" id="IPR042449">
    <property type="entry name" value="Ub-E1_IAD_1"/>
</dbReference>
<feature type="binding site" evidence="13">
    <location>
        <position position="78"/>
    </location>
    <ligand>
        <name>ATP</name>
        <dbReference type="ChEBI" id="CHEBI:30616"/>
    </ligand>
</feature>
<keyword evidence="10" id="KW-0539">Nucleus</keyword>
<dbReference type="FunFam" id="3.50.50.80:FF:000002">
    <property type="entry name" value="SUMO-activating enzyme subunit 2"/>
    <property type="match status" value="1"/>
</dbReference>
<dbReference type="InterPro" id="IPR030661">
    <property type="entry name" value="Uba2"/>
</dbReference>
<dbReference type="Pfam" id="PF14732">
    <property type="entry name" value="UAE_UbL"/>
    <property type="match status" value="1"/>
</dbReference>
<evidence type="ECO:0000256" key="1">
    <source>
        <dbReference type="ARBA" id="ARBA00004123"/>
    </source>
</evidence>
<dbReference type="GeneID" id="31358211"/>
<comment type="caution">
    <text evidence="18">The sequence shown here is derived from an EMBL/GenBank/DDBJ whole genome shotgun (WGS) entry which is preliminary data.</text>
</comment>
<evidence type="ECO:0000256" key="2">
    <source>
        <dbReference type="ARBA" id="ARBA00004718"/>
    </source>
</evidence>
<dbReference type="GO" id="GO:0016740">
    <property type="term" value="F:transferase activity"/>
    <property type="evidence" value="ECO:0007669"/>
    <property type="project" value="UniProtKB-KW"/>
</dbReference>
<feature type="binding site" evidence="14">
    <location>
        <position position="170"/>
    </location>
    <ligand>
        <name>Zn(2+)</name>
        <dbReference type="ChEBI" id="CHEBI:29105"/>
    </ligand>
</feature>
<dbReference type="RefSeq" id="XP_020435739.1">
    <property type="nucleotide sequence ID" value="XM_020573667.1"/>
</dbReference>
<evidence type="ECO:0000256" key="13">
    <source>
        <dbReference type="PIRSR" id="PIRSR039133-2"/>
    </source>
</evidence>
<feature type="binding site" evidence="13">
    <location>
        <begin position="126"/>
        <end position="131"/>
    </location>
    <ligand>
        <name>ATP</name>
        <dbReference type="ChEBI" id="CHEBI:30616"/>
    </ligand>
</feature>
<evidence type="ECO:0000256" key="12">
    <source>
        <dbReference type="PIRSR" id="PIRSR039133-1"/>
    </source>
</evidence>
<dbReference type="GO" id="GO:0031510">
    <property type="term" value="C:SUMO activating enzyme complex"/>
    <property type="evidence" value="ECO:0007669"/>
    <property type="project" value="UniProtKB-UniRule"/>
</dbReference>
<dbReference type="STRING" id="670386.D3B2S4"/>
<feature type="domain" description="Ubiquitin/SUMO-activating enzyme ubiquitin-like" evidence="17">
    <location>
        <begin position="451"/>
        <end position="542"/>
    </location>
</feature>
<feature type="binding site" evidence="14">
    <location>
        <position position="167"/>
    </location>
    <ligand>
        <name>Zn(2+)</name>
        <dbReference type="ChEBI" id="CHEBI:29105"/>
    </ligand>
</feature>
<name>D3B2S4_HETP5</name>
<feature type="region of interest" description="Disordered" evidence="15">
    <location>
        <begin position="553"/>
        <end position="627"/>
    </location>
</feature>
<dbReference type="FunFam" id="3.40.50.720:FF:000618">
    <property type="entry name" value="SUMO-activating enzyme subunit 2"/>
    <property type="match status" value="1"/>
</dbReference>
<protein>
    <recommendedName>
        <fullName evidence="11">SUMO-activating enzyme subunit</fullName>
    </recommendedName>
</protein>
<feature type="active site" description="Glycyl thioester intermediate" evidence="12">
    <location>
        <position position="182"/>
    </location>
</feature>
<dbReference type="Gene3D" id="1.10.10.520">
    <property type="entry name" value="Ubiquitin activating enzymes (Uba3). Chain: B, domain 2"/>
    <property type="match status" value="1"/>
</dbReference>